<name>A0A1Q9CT25_SYMMI</name>
<dbReference type="EMBL" id="LSRX01000937">
    <property type="protein sequence ID" value="OLP86084.1"/>
    <property type="molecule type" value="Genomic_DNA"/>
</dbReference>
<dbReference type="AlphaFoldDB" id="A0A1Q9CT25"/>
<organism evidence="1 2">
    <name type="scientific">Symbiodinium microadriaticum</name>
    <name type="common">Dinoflagellate</name>
    <name type="synonym">Zooxanthella microadriatica</name>
    <dbReference type="NCBI Taxonomy" id="2951"/>
    <lineage>
        <taxon>Eukaryota</taxon>
        <taxon>Sar</taxon>
        <taxon>Alveolata</taxon>
        <taxon>Dinophyceae</taxon>
        <taxon>Suessiales</taxon>
        <taxon>Symbiodiniaceae</taxon>
        <taxon>Symbiodinium</taxon>
    </lineage>
</organism>
<reference evidence="1 2" key="1">
    <citation type="submission" date="2016-02" db="EMBL/GenBank/DDBJ databases">
        <title>Genome analysis of coral dinoflagellate symbionts highlights evolutionary adaptations to a symbiotic lifestyle.</title>
        <authorList>
            <person name="Aranda M."/>
            <person name="Li Y."/>
            <person name="Liew Y.J."/>
            <person name="Baumgarten S."/>
            <person name="Simakov O."/>
            <person name="Wilson M."/>
            <person name="Piel J."/>
            <person name="Ashoor H."/>
            <person name="Bougouffa S."/>
            <person name="Bajic V.B."/>
            <person name="Ryu T."/>
            <person name="Ravasi T."/>
            <person name="Bayer T."/>
            <person name="Micklem G."/>
            <person name="Kim H."/>
            <person name="Bhak J."/>
            <person name="Lajeunesse T.C."/>
            <person name="Voolstra C.R."/>
        </authorList>
    </citation>
    <scope>NUCLEOTIDE SEQUENCE [LARGE SCALE GENOMIC DNA]</scope>
    <source>
        <strain evidence="1 2">CCMP2467</strain>
    </source>
</reference>
<gene>
    <name evidence="1" type="ORF">AK812_SmicGene32855</name>
</gene>
<protein>
    <submittedName>
        <fullName evidence="1">Uncharacterized protein</fullName>
    </submittedName>
</protein>
<dbReference type="OrthoDB" id="428286at2759"/>
<sequence length="142" mass="16322">MLLKPAVLTNALYNANADIEWKFLKRFDSIAPNWRKSTGDVAGLETGRLYQTLKRMYEEWKALEDFEVLDRNFQALLALAVATSWFTKEQLDDLDTWPPVCGTIRHAHSDAEKPMGGVRNKRITLALASHRRHYDKCCLRGV</sequence>
<evidence type="ECO:0000313" key="1">
    <source>
        <dbReference type="EMBL" id="OLP86084.1"/>
    </source>
</evidence>
<accession>A0A1Q9CT25</accession>
<keyword evidence="2" id="KW-1185">Reference proteome</keyword>
<proteinExistence type="predicted"/>
<dbReference type="Proteomes" id="UP000186817">
    <property type="component" value="Unassembled WGS sequence"/>
</dbReference>
<evidence type="ECO:0000313" key="2">
    <source>
        <dbReference type="Proteomes" id="UP000186817"/>
    </source>
</evidence>
<comment type="caution">
    <text evidence="1">The sequence shown here is derived from an EMBL/GenBank/DDBJ whole genome shotgun (WGS) entry which is preliminary data.</text>
</comment>